<reference evidence="11" key="2">
    <citation type="journal article" date="2010" name="Mol. Biol.">
        <title>Characterization and Expression of DjPreb Gene in the Planarian Dugesia japonica.</title>
        <authorList>
            <person name="Yuan Z.Q."/>
            <person name="Zhao B.S."/>
            <person name="Zhang J.Y."/>
            <person name="Zhang S.C."/>
        </authorList>
    </citation>
    <scope>NUCLEOTIDE SEQUENCE</scope>
</reference>
<dbReference type="EMBL" id="GQ305356">
    <property type="protein sequence ID" value="ACT83083.1"/>
    <property type="molecule type" value="Genomic_DNA"/>
</dbReference>
<reference evidence="12" key="3">
    <citation type="journal article" date="2010" name="Mol. Biol.">
        <title>Expression Pattern of DjPreb Gene during the Planarian Dugesia japonica Embryonic Development.</title>
        <authorList>
            <person name="Yuan Z.Q."/>
            <person name="Zhao B.S."/>
            <person name="Zhang J.Y."/>
            <person name="Zhang S.C."/>
        </authorList>
    </citation>
    <scope>NUCLEOTIDE SEQUENCE</scope>
</reference>
<dbReference type="SUPFAM" id="SSF50978">
    <property type="entry name" value="WD40 repeat-like"/>
    <property type="match status" value="1"/>
</dbReference>
<keyword evidence="2" id="KW-0813">Transport</keyword>
<evidence type="ECO:0000256" key="7">
    <source>
        <dbReference type="ARBA" id="ARBA00022892"/>
    </source>
</evidence>
<protein>
    <submittedName>
        <fullName evidence="11">Prolactin regulatory element binding protein</fullName>
    </submittedName>
</protein>
<keyword evidence="9" id="KW-1133">Transmembrane helix</keyword>
<organism evidence="11">
    <name type="scientific">Dugesia japonica</name>
    <name type="common">Planarian</name>
    <dbReference type="NCBI Taxonomy" id="6161"/>
    <lineage>
        <taxon>Eukaryota</taxon>
        <taxon>Metazoa</taxon>
        <taxon>Spiralia</taxon>
        <taxon>Lophotrochozoa</taxon>
        <taxon>Platyhelminthes</taxon>
        <taxon>Rhabditophora</taxon>
        <taxon>Seriata</taxon>
        <taxon>Tricladida</taxon>
        <taxon>Continenticola</taxon>
        <taxon>Geoplanoidea</taxon>
        <taxon>Dugesiidae</taxon>
        <taxon>Dugesia</taxon>
    </lineage>
</organism>
<dbReference type="InterPro" id="IPR015943">
    <property type="entry name" value="WD40/YVTN_repeat-like_dom_sf"/>
</dbReference>
<dbReference type="InterPro" id="IPR045260">
    <property type="entry name" value="Sec12-like"/>
</dbReference>
<gene>
    <name evidence="11" type="primary">PREB</name>
</gene>
<keyword evidence="5" id="KW-0677">Repeat</keyword>
<dbReference type="InterPro" id="IPR036322">
    <property type="entry name" value="WD40_repeat_dom_sf"/>
</dbReference>
<evidence type="ECO:0000313" key="11">
    <source>
        <dbReference type="EMBL" id="ACM91655.1"/>
    </source>
</evidence>
<name>C0KTK8_DUGJA</name>
<dbReference type="GO" id="GO:0003400">
    <property type="term" value="P:regulation of COPII vesicle coating"/>
    <property type="evidence" value="ECO:0007669"/>
    <property type="project" value="TreeGrafter"/>
</dbReference>
<comment type="subcellular location">
    <subcellularLocation>
        <location evidence="1">Endoplasmic reticulum membrane</location>
        <topology evidence="1">Single-pass membrane protein</topology>
    </subcellularLocation>
</comment>
<keyword evidence="10" id="KW-0472">Membrane</keyword>
<evidence type="ECO:0000256" key="8">
    <source>
        <dbReference type="ARBA" id="ARBA00022927"/>
    </source>
</evidence>
<keyword evidence="7" id="KW-0931">ER-Golgi transport</keyword>
<evidence type="ECO:0000256" key="10">
    <source>
        <dbReference type="ARBA" id="ARBA00023136"/>
    </source>
</evidence>
<dbReference type="PANTHER" id="PTHR23284">
    <property type="entry name" value="PROLACTIN REGULATORY ELEMENT BINDING PROTEIN"/>
    <property type="match status" value="1"/>
</dbReference>
<keyword evidence="3" id="KW-0853">WD repeat</keyword>
<evidence type="ECO:0000256" key="6">
    <source>
        <dbReference type="ARBA" id="ARBA00022824"/>
    </source>
</evidence>
<accession>C0KTK8</accession>
<sequence length="323" mass="36074">MKLHRKLSPCFPSANQVINANVEVNIVRYGDQGGNLVIAGGNNGIIRVYQRYNDDRPMDLVLQREFNSGTQGAAVMDLDVSPCLDEMVTVCDNPDGKYARIWSISRGVKITELALTSIRCEGAYRFKQCRFAAAGGWLAGGGGGRRAPFFLYATHQPVVVNDKNKFAFMSVWGPLDPVVGTDYQLIDVVDLGTNFAAFGTRPTKMRPTALCTSSCGFFVGVGSGEGAVTVYRLNDQTHKFSRIYNLPKAHSFFVTDIAFLPRNRALKTGHQFELLSIGVDNMLRYHRAPHRPIYLRLERLYKLLSVFLLIFICDRVFLLLSLF</sequence>
<dbReference type="EMBL" id="FJ627263">
    <property type="protein sequence ID" value="ACM91655.1"/>
    <property type="molecule type" value="mRNA"/>
</dbReference>
<dbReference type="PANTHER" id="PTHR23284:SF0">
    <property type="entry name" value="PROLACTIN REGULATORY ELEMENT-BINDING PROTEIN"/>
    <property type="match status" value="1"/>
</dbReference>
<evidence type="ECO:0000313" key="12">
    <source>
        <dbReference type="EMBL" id="ACT83083.1"/>
    </source>
</evidence>
<evidence type="ECO:0000256" key="4">
    <source>
        <dbReference type="ARBA" id="ARBA00022692"/>
    </source>
</evidence>
<dbReference type="GO" id="GO:0015031">
    <property type="term" value="P:protein transport"/>
    <property type="evidence" value="ECO:0007669"/>
    <property type="project" value="UniProtKB-KW"/>
</dbReference>
<dbReference type="GO" id="GO:0005085">
    <property type="term" value="F:guanyl-nucleotide exchange factor activity"/>
    <property type="evidence" value="ECO:0007669"/>
    <property type="project" value="InterPro"/>
</dbReference>
<evidence type="ECO:0000256" key="3">
    <source>
        <dbReference type="ARBA" id="ARBA00022574"/>
    </source>
</evidence>
<evidence type="ECO:0000256" key="5">
    <source>
        <dbReference type="ARBA" id="ARBA00022737"/>
    </source>
</evidence>
<evidence type="ECO:0000256" key="9">
    <source>
        <dbReference type="ARBA" id="ARBA00022989"/>
    </source>
</evidence>
<dbReference type="AlphaFoldDB" id="C0KTK8"/>
<keyword evidence="8" id="KW-0653">Protein transport</keyword>
<keyword evidence="6" id="KW-0256">Endoplasmic reticulum</keyword>
<dbReference type="GO" id="GO:0006888">
    <property type="term" value="P:endoplasmic reticulum to Golgi vesicle-mediated transport"/>
    <property type="evidence" value="ECO:0007669"/>
    <property type="project" value="TreeGrafter"/>
</dbReference>
<evidence type="ECO:0000256" key="2">
    <source>
        <dbReference type="ARBA" id="ARBA00022448"/>
    </source>
</evidence>
<evidence type="ECO:0000256" key="1">
    <source>
        <dbReference type="ARBA" id="ARBA00004389"/>
    </source>
</evidence>
<reference evidence="11" key="1">
    <citation type="submission" date="2009-01" db="EMBL/GenBank/DDBJ databases">
        <authorList>
            <person name="Zhao B."/>
            <person name="Yuan Z."/>
            <person name="Qu X."/>
        </authorList>
    </citation>
    <scope>NUCLEOTIDE SEQUENCE</scope>
</reference>
<dbReference type="GO" id="GO:0005789">
    <property type="term" value="C:endoplasmic reticulum membrane"/>
    <property type="evidence" value="ECO:0007669"/>
    <property type="project" value="UniProtKB-SubCell"/>
</dbReference>
<dbReference type="Gene3D" id="2.130.10.10">
    <property type="entry name" value="YVTN repeat-like/Quinoprotein amine dehydrogenase"/>
    <property type="match status" value="1"/>
</dbReference>
<keyword evidence="4" id="KW-0812">Transmembrane</keyword>
<proteinExistence type="evidence at transcript level"/>